<gene>
    <name evidence="2" type="ORF">ASU35_08715</name>
</gene>
<dbReference type="Pfam" id="PF06949">
    <property type="entry name" value="DUF1292"/>
    <property type="match status" value="1"/>
</dbReference>
<reference evidence="2 3" key="1">
    <citation type="submission" date="2015-11" db="EMBL/GenBank/DDBJ databases">
        <title>Butyribacter intestini gen. nov., sp. nov., a butyric acid-producing bacterium of the family Lachnospiraceae isolated from the human faeces.</title>
        <authorList>
            <person name="Zou Y."/>
            <person name="Xue W."/>
            <person name="Luo G."/>
            <person name="Lv M."/>
        </authorList>
    </citation>
    <scope>NUCLEOTIDE SEQUENCE [LARGE SCALE GENOMIC DNA]</scope>
    <source>
        <strain evidence="2 3">ACET-33324</strain>
    </source>
</reference>
<dbReference type="AlphaFoldDB" id="A0A0V8QG01"/>
<organism evidence="2 3">
    <name type="scientific">Acetivibrio ethanolgignens</name>
    <dbReference type="NCBI Taxonomy" id="290052"/>
    <lineage>
        <taxon>Bacteria</taxon>
        <taxon>Bacillati</taxon>
        <taxon>Bacillota</taxon>
        <taxon>Clostridia</taxon>
        <taxon>Eubacteriales</taxon>
        <taxon>Oscillospiraceae</taxon>
        <taxon>Acetivibrio</taxon>
    </lineage>
</organism>
<keyword evidence="3" id="KW-1185">Reference proteome</keyword>
<dbReference type="InterPro" id="IPR009711">
    <property type="entry name" value="UPF0473"/>
</dbReference>
<sequence length="117" mass="13349">MSEHNHDCECGCGCGCGHDHDHEEMSVTLTLDDGSELECAVLAIFPVEEQQYIALLPLDDEESTEGEIFLYRFNETEDGDPELLSIEDDEEYEKVADAFDELLDEAEFDEMFEEDEE</sequence>
<proteinExistence type="inferred from homology"/>
<dbReference type="RefSeq" id="WP_058352295.1">
    <property type="nucleotide sequence ID" value="NZ_CABMMD010000124.1"/>
</dbReference>
<dbReference type="OrthoDB" id="9796509at2"/>
<dbReference type="Proteomes" id="UP000054874">
    <property type="component" value="Unassembled WGS sequence"/>
</dbReference>
<name>A0A0V8QG01_9FIRM</name>
<evidence type="ECO:0000313" key="3">
    <source>
        <dbReference type="Proteomes" id="UP000054874"/>
    </source>
</evidence>
<evidence type="ECO:0000256" key="1">
    <source>
        <dbReference type="HAMAP-Rule" id="MF_01448"/>
    </source>
</evidence>
<dbReference type="HAMAP" id="MF_01448">
    <property type="entry name" value="UPF0473"/>
    <property type="match status" value="1"/>
</dbReference>
<protein>
    <recommendedName>
        <fullName evidence="1">UPF0473 protein ASU35_08715</fullName>
    </recommendedName>
</protein>
<comment type="similarity">
    <text evidence="1">Belongs to the UPF0473 family.</text>
</comment>
<accession>A0A0V8QG01</accession>
<dbReference type="STRING" id="290052.ASU35_08715"/>
<dbReference type="EMBL" id="LNAM01000124">
    <property type="protein sequence ID" value="KSV59487.1"/>
    <property type="molecule type" value="Genomic_DNA"/>
</dbReference>
<evidence type="ECO:0000313" key="2">
    <source>
        <dbReference type="EMBL" id="KSV59487.1"/>
    </source>
</evidence>
<comment type="caution">
    <text evidence="2">The sequence shown here is derived from an EMBL/GenBank/DDBJ whole genome shotgun (WGS) entry which is preliminary data.</text>
</comment>